<dbReference type="InterPro" id="IPR004360">
    <property type="entry name" value="Glyas_Fos-R_dOase_dom"/>
</dbReference>
<dbReference type="InterPro" id="IPR029068">
    <property type="entry name" value="Glyas_Bleomycin-R_OHBP_Dase"/>
</dbReference>
<organism evidence="2 3">
    <name type="scientific">Conyzicola nivalis</name>
    <dbReference type="NCBI Taxonomy" id="1477021"/>
    <lineage>
        <taxon>Bacteria</taxon>
        <taxon>Bacillati</taxon>
        <taxon>Actinomycetota</taxon>
        <taxon>Actinomycetes</taxon>
        <taxon>Micrococcales</taxon>
        <taxon>Microbacteriaceae</taxon>
        <taxon>Conyzicola</taxon>
    </lineage>
</organism>
<evidence type="ECO:0000259" key="1">
    <source>
        <dbReference type="PROSITE" id="PS51819"/>
    </source>
</evidence>
<keyword evidence="3" id="KW-1185">Reference proteome</keyword>
<proteinExistence type="predicted"/>
<dbReference type="SUPFAM" id="SSF54593">
    <property type="entry name" value="Glyoxalase/Bleomycin resistance protein/Dihydroxybiphenyl dioxygenase"/>
    <property type="match status" value="1"/>
</dbReference>
<dbReference type="EMBL" id="BMGB01000001">
    <property type="protein sequence ID" value="GGB03927.1"/>
    <property type="molecule type" value="Genomic_DNA"/>
</dbReference>
<dbReference type="RefSeq" id="WP_188510320.1">
    <property type="nucleotide sequence ID" value="NZ_BMGB01000001.1"/>
</dbReference>
<gene>
    <name evidence="2" type="ORF">GCM10010979_18280</name>
</gene>
<dbReference type="Gene3D" id="3.10.180.10">
    <property type="entry name" value="2,3-Dihydroxybiphenyl 1,2-Dioxygenase, domain 1"/>
    <property type="match status" value="1"/>
</dbReference>
<evidence type="ECO:0000313" key="3">
    <source>
        <dbReference type="Proteomes" id="UP000606922"/>
    </source>
</evidence>
<protein>
    <submittedName>
        <fullName evidence="2">Glyoxalase</fullName>
    </submittedName>
</protein>
<dbReference type="InterPro" id="IPR037523">
    <property type="entry name" value="VOC_core"/>
</dbReference>
<dbReference type="CDD" id="cd06587">
    <property type="entry name" value="VOC"/>
    <property type="match status" value="1"/>
</dbReference>
<evidence type="ECO:0000313" key="2">
    <source>
        <dbReference type="EMBL" id="GGB03927.1"/>
    </source>
</evidence>
<dbReference type="AlphaFoldDB" id="A0A916SJI3"/>
<dbReference type="Proteomes" id="UP000606922">
    <property type="component" value="Unassembled WGS sequence"/>
</dbReference>
<reference evidence="2" key="1">
    <citation type="journal article" date="2014" name="Int. J. Syst. Evol. Microbiol.">
        <title>Complete genome sequence of Corynebacterium casei LMG S-19264T (=DSM 44701T), isolated from a smear-ripened cheese.</title>
        <authorList>
            <consortium name="US DOE Joint Genome Institute (JGI-PGF)"/>
            <person name="Walter F."/>
            <person name="Albersmeier A."/>
            <person name="Kalinowski J."/>
            <person name="Ruckert C."/>
        </authorList>
    </citation>
    <scope>NUCLEOTIDE SEQUENCE</scope>
    <source>
        <strain evidence="2">CGMCC 1.12813</strain>
    </source>
</reference>
<accession>A0A916SJI3</accession>
<feature type="domain" description="VOC" evidence="1">
    <location>
        <begin position="5"/>
        <end position="124"/>
    </location>
</feature>
<dbReference type="PROSITE" id="PS51819">
    <property type="entry name" value="VOC"/>
    <property type="match status" value="1"/>
</dbReference>
<dbReference type="Pfam" id="PF00903">
    <property type="entry name" value="Glyoxalase"/>
    <property type="match status" value="1"/>
</dbReference>
<name>A0A916SJI3_9MICO</name>
<reference evidence="2" key="2">
    <citation type="submission" date="2020-09" db="EMBL/GenBank/DDBJ databases">
        <authorList>
            <person name="Sun Q."/>
            <person name="Zhou Y."/>
        </authorList>
    </citation>
    <scope>NUCLEOTIDE SEQUENCE</scope>
    <source>
        <strain evidence="2">CGMCC 1.12813</strain>
    </source>
</reference>
<sequence length="125" mass="13714">MLSKYPIGTVLLSTDLQKSRAFYADALQLEILEESDSAIAYAASGDTRITVTSSTTGSNDEQTKAAWRVDDLRAELEWLKSRGVTPEDYDTDELKTVDGIADRGTVWAAWILDPDGNALGVEQEK</sequence>
<comment type="caution">
    <text evidence="2">The sequence shown here is derived from an EMBL/GenBank/DDBJ whole genome shotgun (WGS) entry which is preliminary data.</text>
</comment>